<accession>A0ABP5ZSK9</accession>
<evidence type="ECO:0000313" key="3">
    <source>
        <dbReference type="Proteomes" id="UP001500730"/>
    </source>
</evidence>
<evidence type="ECO:0000256" key="1">
    <source>
        <dbReference type="SAM" id="MobiDB-lite"/>
    </source>
</evidence>
<reference evidence="3" key="1">
    <citation type="journal article" date="2019" name="Int. J. Syst. Evol. Microbiol.">
        <title>The Global Catalogue of Microorganisms (GCM) 10K type strain sequencing project: providing services to taxonomists for standard genome sequencing and annotation.</title>
        <authorList>
            <consortium name="The Broad Institute Genomics Platform"/>
            <consortium name="The Broad Institute Genome Sequencing Center for Infectious Disease"/>
            <person name="Wu L."/>
            <person name="Ma J."/>
        </authorList>
    </citation>
    <scope>NUCLEOTIDE SEQUENCE [LARGE SCALE GENOMIC DNA]</scope>
    <source>
        <strain evidence="3">JCM 16259</strain>
    </source>
</reference>
<feature type="region of interest" description="Disordered" evidence="1">
    <location>
        <begin position="34"/>
        <end position="64"/>
    </location>
</feature>
<comment type="caution">
    <text evidence="2">The sequence shown here is derived from an EMBL/GenBank/DDBJ whole genome shotgun (WGS) entry which is preliminary data.</text>
</comment>
<dbReference type="Proteomes" id="UP001500730">
    <property type="component" value="Unassembled WGS sequence"/>
</dbReference>
<dbReference type="EMBL" id="BAAARE010000028">
    <property type="protein sequence ID" value="GAA2500011.1"/>
    <property type="molecule type" value="Genomic_DNA"/>
</dbReference>
<name>A0ABP5ZSK9_9MICO</name>
<proteinExistence type="predicted"/>
<sequence>MDEPARRGARRRTAYPIISHPMVLTAQLKAVTLALGHQQEQRDRPQHGRKAPPDLTQESIECPP</sequence>
<protein>
    <submittedName>
        <fullName evidence="2">Uncharacterized protein</fullName>
    </submittedName>
</protein>
<keyword evidence="3" id="KW-1185">Reference proteome</keyword>
<gene>
    <name evidence="2" type="ORF">GCM10009858_42880</name>
</gene>
<evidence type="ECO:0000313" key="2">
    <source>
        <dbReference type="EMBL" id="GAA2500011.1"/>
    </source>
</evidence>
<organism evidence="2 3">
    <name type="scientific">Terrabacter carboxydivorans</name>
    <dbReference type="NCBI Taxonomy" id="619730"/>
    <lineage>
        <taxon>Bacteria</taxon>
        <taxon>Bacillati</taxon>
        <taxon>Actinomycetota</taxon>
        <taxon>Actinomycetes</taxon>
        <taxon>Micrococcales</taxon>
        <taxon>Intrasporangiaceae</taxon>
        <taxon>Terrabacter</taxon>
    </lineage>
</organism>